<name>A0A8X6TNF6_NEPPI</name>
<evidence type="ECO:0000313" key="2">
    <source>
        <dbReference type="Proteomes" id="UP000887013"/>
    </source>
</evidence>
<reference evidence="1" key="1">
    <citation type="submission" date="2020-08" db="EMBL/GenBank/DDBJ databases">
        <title>Multicomponent nature underlies the extraordinary mechanical properties of spider dragline silk.</title>
        <authorList>
            <person name="Kono N."/>
            <person name="Nakamura H."/>
            <person name="Mori M."/>
            <person name="Yoshida Y."/>
            <person name="Ohtoshi R."/>
            <person name="Malay A.D."/>
            <person name="Moran D.A.P."/>
            <person name="Tomita M."/>
            <person name="Numata K."/>
            <person name="Arakawa K."/>
        </authorList>
    </citation>
    <scope>NUCLEOTIDE SEQUENCE</scope>
</reference>
<protein>
    <submittedName>
        <fullName evidence="1">Uncharacterized protein</fullName>
    </submittedName>
</protein>
<comment type="caution">
    <text evidence="1">The sequence shown here is derived from an EMBL/GenBank/DDBJ whole genome shotgun (WGS) entry which is preliminary data.</text>
</comment>
<keyword evidence="2" id="KW-1185">Reference proteome</keyword>
<sequence length="166" mass="18296">MLQQTPRRLALRRPLTCVAQRPRTVRALFTPPYSFAHAVVAYRRHYALFCGQTMLPTYMPDINGLSPPVATLSSSTPRTMPSAQRHACRPFNAHCPVQPTPPQCQRTFNAHPSPNAHVTAHLPPTPVTTSSPRRHVVTTPVVTPARLSSTRCLPRAAETHAQLSAI</sequence>
<gene>
    <name evidence="1" type="ORF">NPIL_468111</name>
</gene>
<proteinExistence type="predicted"/>
<dbReference type="AlphaFoldDB" id="A0A8X6TNF6"/>
<dbReference type="EMBL" id="BMAW01063052">
    <property type="protein sequence ID" value="GFT38475.1"/>
    <property type="molecule type" value="Genomic_DNA"/>
</dbReference>
<dbReference type="Proteomes" id="UP000887013">
    <property type="component" value="Unassembled WGS sequence"/>
</dbReference>
<accession>A0A8X6TNF6</accession>
<evidence type="ECO:0000313" key="1">
    <source>
        <dbReference type="EMBL" id="GFT38475.1"/>
    </source>
</evidence>
<organism evidence="1 2">
    <name type="scientific">Nephila pilipes</name>
    <name type="common">Giant wood spider</name>
    <name type="synonym">Nephila maculata</name>
    <dbReference type="NCBI Taxonomy" id="299642"/>
    <lineage>
        <taxon>Eukaryota</taxon>
        <taxon>Metazoa</taxon>
        <taxon>Ecdysozoa</taxon>
        <taxon>Arthropoda</taxon>
        <taxon>Chelicerata</taxon>
        <taxon>Arachnida</taxon>
        <taxon>Araneae</taxon>
        <taxon>Araneomorphae</taxon>
        <taxon>Entelegynae</taxon>
        <taxon>Araneoidea</taxon>
        <taxon>Nephilidae</taxon>
        <taxon>Nephila</taxon>
    </lineage>
</organism>